<sequence length="499" mass="56908">MGISVTIWSAVILSLILTSNGQRFFEPGEIHFPLRNVHQSIRFETFSTSDRNVTAGRCDQVSDQRVVLNLRNLGHIPPPNPYPGFIDSPMVNCVDLSSNEIFQVVPGSFDQVPNLSYLDLSRNRLQFCDFLIFGNSHPSLKTLIIEDNSPPMDNIDKTISKADCLPKLRYLYLRRNSLRQINFSLRKAFPMLSHLYLSDNNLDSQNFIRDLPHSLTHLYLERNLLSGLDCRIAKDLQVLHLDGNIFRSVCYRNCRDTSLRLDGVHKLTTLTISKNRISDVESCAFQDTTSLAILNLAQNNIEELKRDTFESLTMLRELNLDDNRLKSIPNLCKNTQLTSLSLRQNKLQSIKRENFKNLRSLKCLRLGGNGITSIESGSFEDLESLIELDLSDNGLDFIPTDWLKWQWSLRTLDVRGNKFKCLEQMSLGSAPFLNTIYMQNNPVTHISGSIVSKLASNVVIHLKNDCTKRSHGATDCYTRCDEAEVRSSNETYLRWINGQ</sequence>
<proteinExistence type="predicted"/>
<dbReference type="Proteomes" id="UP001239111">
    <property type="component" value="Chromosome 3"/>
</dbReference>
<protein>
    <submittedName>
        <fullName evidence="1">Uncharacterized protein</fullName>
    </submittedName>
</protein>
<organism evidence="1 2">
    <name type="scientific">Eretmocerus hayati</name>
    <dbReference type="NCBI Taxonomy" id="131215"/>
    <lineage>
        <taxon>Eukaryota</taxon>
        <taxon>Metazoa</taxon>
        <taxon>Ecdysozoa</taxon>
        <taxon>Arthropoda</taxon>
        <taxon>Hexapoda</taxon>
        <taxon>Insecta</taxon>
        <taxon>Pterygota</taxon>
        <taxon>Neoptera</taxon>
        <taxon>Endopterygota</taxon>
        <taxon>Hymenoptera</taxon>
        <taxon>Apocrita</taxon>
        <taxon>Proctotrupomorpha</taxon>
        <taxon>Chalcidoidea</taxon>
        <taxon>Aphelinidae</taxon>
        <taxon>Aphelininae</taxon>
        <taxon>Eretmocerus</taxon>
    </lineage>
</organism>
<reference evidence="1" key="1">
    <citation type="submission" date="2023-04" db="EMBL/GenBank/DDBJ databases">
        <title>A chromosome-level genome assembly of the parasitoid wasp Eretmocerus hayati.</title>
        <authorList>
            <person name="Zhong Y."/>
            <person name="Liu S."/>
            <person name="Liu Y."/>
        </authorList>
    </citation>
    <scope>NUCLEOTIDE SEQUENCE</scope>
    <source>
        <strain evidence="1">ZJU_SS_LIU_2023</strain>
    </source>
</reference>
<evidence type="ECO:0000313" key="1">
    <source>
        <dbReference type="EMBL" id="KAJ8673160.1"/>
    </source>
</evidence>
<keyword evidence="2" id="KW-1185">Reference proteome</keyword>
<dbReference type="EMBL" id="CM056743">
    <property type="protein sequence ID" value="KAJ8673160.1"/>
    <property type="molecule type" value="Genomic_DNA"/>
</dbReference>
<evidence type="ECO:0000313" key="2">
    <source>
        <dbReference type="Proteomes" id="UP001239111"/>
    </source>
</evidence>
<comment type="caution">
    <text evidence="1">The sequence shown here is derived from an EMBL/GenBank/DDBJ whole genome shotgun (WGS) entry which is preliminary data.</text>
</comment>
<name>A0ACC2NPP5_9HYME</name>
<accession>A0ACC2NPP5</accession>
<gene>
    <name evidence="1" type="ORF">QAD02_004422</name>
</gene>